<dbReference type="AlphaFoldDB" id="A0A955IAN7"/>
<evidence type="ECO:0000313" key="2">
    <source>
        <dbReference type="EMBL" id="MCA9380856.1"/>
    </source>
</evidence>
<proteinExistence type="predicted"/>
<organism evidence="2 3">
    <name type="scientific">Candidatus Dojkabacteria bacterium</name>
    <dbReference type="NCBI Taxonomy" id="2099670"/>
    <lineage>
        <taxon>Bacteria</taxon>
        <taxon>Candidatus Dojkabacteria</taxon>
    </lineage>
</organism>
<dbReference type="Pfam" id="PF00293">
    <property type="entry name" value="NUDIX"/>
    <property type="match status" value="1"/>
</dbReference>
<reference evidence="2" key="1">
    <citation type="submission" date="2020-04" db="EMBL/GenBank/DDBJ databases">
        <authorList>
            <person name="Zhang T."/>
        </authorList>
    </citation>
    <scope>NUCLEOTIDE SEQUENCE</scope>
    <source>
        <strain evidence="2">HKST-UBA13</strain>
    </source>
</reference>
<dbReference type="Gene3D" id="3.90.79.10">
    <property type="entry name" value="Nucleoside Triphosphate Pyrophosphohydrolase"/>
    <property type="match status" value="1"/>
</dbReference>
<accession>A0A955IAN7</accession>
<name>A0A955IAN7_9BACT</name>
<gene>
    <name evidence="2" type="ORF">KC678_01185</name>
</gene>
<sequence length="164" mass="19161">MKNYFQASPENSYHISLGAIIFNKDRTKVLCHFIKEYKGYKNLYLLMRETINPNETFEIALKRGCLEEFGAQVEIKHFIGSIVVKDNWFGEIGKEIEVEKTTLYFECALVDQDDSKRVDDGTIESKSELVWIEPEELIQKMTEFFDSYGINNLNESEIIKRVLN</sequence>
<dbReference type="EMBL" id="JAGQLJ010000021">
    <property type="protein sequence ID" value="MCA9380856.1"/>
    <property type="molecule type" value="Genomic_DNA"/>
</dbReference>
<evidence type="ECO:0000313" key="3">
    <source>
        <dbReference type="Proteomes" id="UP000775877"/>
    </source>
</evidence>
<dbReference type="InterPro" id="IPR000086">
    <property type="entry name" value="NUDIX_hydrolase_dom"/>
</dbReference>
<dbReference type="SUPFAM" id="SSF55811">
    <property type="entry name" value="Nudix"/>
    <property type="match status" value="1"/>
</dbReference>
<dbReference type="GO" id="GO:0016787">
    <property type="term" value="F:hydrolase activity"/>
    <property type="evidence" value="ECO:0007669"/>
    <property type="project" value="UniProtKB-KW"/>
</dbReference>
<dbReference type="PROSITE" id="PS51462">
    <property type="entry name" value="NUDIX"/>
    <property type="match status" value="1"/>
</dbReference>
<protein>
    <submittedName>
        <fullName evidence="2">NUDIX hydrolase</fullName>
    </submittedName>
</protein>
<comment type="caution">
    <text evidence="2">The sequence shown here is derived from an EMBL/GenBank/DDBJ whole genome shotgun (WGS) entry which is preliminary data.</text>
</comment>
<keyword evidence="2" id="KW-0378">Hydrolase</keyword>
<dbReference type="InterPro" id="IPR015797">
    <property type="entry name" value="NUDIX_hydrolase-like_dom_sf"/>
</dbReference>
<feature type="domain" description="Nudix hydrolase" evidence="1">
    <location>
        <begin position="12"/>
        <end position="154"/>
    </location>
</feature>
<reference evidence="2" key="2">
    <citation type="journal article" date="2021" name="Microbiome">
        <title>Successional dynamics and alternative stable states in a saline activated sludge microbial community over 9 years.</title>
        <authorList>
            <person name="Wang Y."/>
            <person name="Ye J."/>
            <person name="Ju F."/>
            <person name="Liu L."/>
            <person name="Boyd J.A."/>
            <person name="Deng Y."/>
            <person name="Parks D.H."/>
            <person name="Jiang X."/>
            <person name="Yin X."/>
            <person name="Woodcroft B.J."/>
            <person name="Tyson G.W."/>
            <person name="Hugenholtz P."/>
            <person name="Polz M.F."/>
            <person name="Zhang T."/>
        </authorList>
    </citation>
    <scope>NUCLEOTIDE SEQUENCE</scope>
    <source>
        <strain evidence="2">HKST-UBA13</strain>
    </source>
</reference>
<dbReference type="Proteomes" id="UP000775877">
    <property type="component" value="Unassembled WGS sequence"/>
</dbReference>
<evidence type="ECO:0000259" key="1">
    <source>
        <dbReference type="PROSITE" id="PS51462"/>
    </source>
</evidence>